<accession>A0ABD5XV55</accession>
<feature type="transmembrane region" description="Helical" evidence="1">
    <location>
        <begin position="363"/>
        <end position="384"/>
    </location>
</feature>
<comment type="caution">
    <text evidence="2">The sequence shown here is derived from an EMBL/GenBank/DDBJ whole genome shotgun (WGS) entry which is preliminary data.</text>
</comment>
<evidence type="ECO:0000313" key="3">
    <source>
        <dbReference type="Proteomes" id="UP001596432"/>
    </source>
</evidence>
<keyword evidence="3" id="KW-1185">Reference proteome</keyword>
<feature type="transmembrane region" description="Helical" evidence="1">
    <location>
        <begin position="305"/>
        <end position="326"/>
    </location>
</feature>
<evidence type="ECO:0000313" key="2">
    <source>
        <dbReference type="EMBL" id="MFC7138987.1"/>
    </source>
</evidence>
<dbReference type="GeneID" id="78819234"/>
<keyword evidence="1" id="KW-0472">Membrane</keyword>
<sequence length="615" mass="67198">MRYDKSNARPVRTASSRLRVLLALSFALFFGGLLTALRTPAVEYELSIYRATPWLFWAAIALAFVGGVGVALRATTDAWARRGAYLQLYLCALAVATVPLLRNYYFIGLGDPLSHLGWIKELGRGALDPVEFRYPGGHTMAVLLHDVGGFPYRLAEQVVAAVFVATYLLAFPLLVLAVVGERDVNEGFVFLVGLLTALLWLPINGISVHKAFHPFSMGVLFLPFVLYLLFSYVATSSEGGSHALVPTRVGALLAFASVAMTLIHPQAALVLVMILGTVSGVQFIARRTKWSRGIAEHRTVHTQTAFALGVLFLWLTQFTVASRIFWTTVDRIMAGGAPGAEATQRGSSLQQVGGSIPELFAKLFLPSTLFVVLVAAFLFAKWVLNAGWAVERERGLVEYVAAALCALGGLFVVAFVANVTTQHFRYHGAAMLLVALLGAVALASFAPKRVGRSSHSTRAVAVVLFLALLIPLAGMVLYSSPYIYQPSSHITESQVEGYETMLEHRDDGVAITGVRKKYVRYIDSIRGRETTRRAAYEAPAGVPGPIFNTNLSTHYEEPRYLAVTTLDYEREVVLYEGFRYSAEGFRSLDTTPGINRVQSNGGFRQYHLTGDDETA</sequence>
<dbReference type="AlphaFoldDB" id="A0ABD5XV55"/>
<feature type="transmembrane region" description="Helical" evidence="1">
    <location>
        <begin position="269"/>
        <end position="285"/>
    </location>
</feature>
<evidence type="ECO:0000256" key="1">
    <source>
        <dbReference type="SAM" id="Phobius"/>
    </source>
</evidence>
<dbReference type="Proteomes" id="UP001596432">
    <property type="component" value="Unassembled WGS sequence"/>
</dbReference>
<keyword evidence="1" id="KW-0812">Transmembrane</keyword>
<feature type="transmembrane region" description="Helical" evidence="1">
    <location>
        <begin position="187"/>
        <end position="203"/>
    </location>
</feature>
<protein>
    <submittedName>
        <fullName evidence="2">Uncharacterized protein</fullName>
    </submittedName>
</protein>
<feature type="transmembrane region" description="Helical" evidence="1">
    <location>
        <begin position="396"/>
        <end position="417"/>
    </location>
</feature>
<name>A0ABD5XV55_9EURY</name>
<feature type="transmembrane region" description="Helical" evidence="1">
    <location>
        <begin position="429"/>
        <end position="447"/>
    </location>
</feature>
<dbReference type="RefSeq" id="WP_274324588.1">
    <property type="nucleotide sequence ID" value="NZ_CP118158.1"/>
</dbReference>
<feature type="transmembrane region" description="Helical" evidence="1">
    <location>
        <begin position="245"/>
        <end position="263"/>
    </location>
</feature>
<feature type="transmembrane region" description="Helical" evidence="1">
    <location>
        <begin position="459"/>
        <end position="478"/>
    </location>
</feature>
<organism evidence="2 3">
    <name type="scientific">Halosimplex aquaticum</name>
    <dbReference type="NCBI Taxonomy" id="3026162"/>
    <lineage>
        <taxon>Archaea</taxon>
        <taxon>Methanobacteriati</taxon>
        <taxon>Methanobacteriota</taxon>
        <taxon>Stenosarchaea group</taxon>
        <taxon>Halobacteria</taxon>
        <taxon>Halobacteriales</taxon>
        <taxon>Haloarculaceae</taxon>
        <taxon>Halosimplex</taxon>
    </lineage>
</organism>
<feature type="transmembrane region" description="Helical" evidence="1">
    <location>
        <begin position="84"/>
        <end position="107"/>
    </location>
</feature>
<proteinExistence type="predicted"/>
<reference evidence="2 3" key="1">
    <citation type="journal article" date="2019" name="Int. J. Syst. Evol. Microbiol.">
        <title>The Global Catalogue of Microorganisms (GCM) 10K type strain sequencing project: providing services to taxonomists for standard genome sequencing and annotation.</title>
        <authorList>
            <consortium name="The Broad Institute Genomics Platform"/>
            <consortium name="The Broad Institute Genome Sequencing Center for Infectious Disease"/>
            <person name="Wu L."/>
            <person name="Ma J."/>
        </authorList>
    </citation>
    <scope>NUCLEOTIDE SEQUENCE [LARGE SCALE GENOMIC DNA]</scope>
    <source>
        <strain evidence="2 3">XZYJT29</strain>
    </source>
</reference>
<keyword evidence="1" id="KW-1133">Transmembrane helix</keyword>
<gene>
    <name evidence="2" type="ORF">ACFQMA_03935</name>
</gene>
<feature type="transmembrane region" description="Helical" evidence="1">
    <location>
        <begin position="54"/>
        <end position="72"/>
    </location>
</feature>
<feature type="transmembrane region" description="Helical" evidence="1">
    <location>
        <begin position="215"/>
        <end position="233"/>
    </location>
</feature>
<feature type="transmembrane region" description="Helical" evidence="1">
    <location>
        <begin position="158"/>
        <end position="180"/>
    </location>
</feature>
<dbReference type="EMBL" id="JBHTAS010000001">
    <property type="protein sequence ID" value="MFC7138987.1"/>
    <property type="molecule type" value="Genomic_DNA"/>
</dbReference>